<evidence type="ECO:0000313" key="2">
    <source>
        <dbReference type="EMBL" id="GGN60611.1"/>
    </source>
</evidence>
<name>A0ABQ2JXU0_9SPHN</name>
<feature type="transmembrane region" description="Helical" evidence="1">
    <location>
        <begin position="150"/>
        <end position="171"/>
    </location>
</feature>
<evidence type="ECO:0000313" key="3">
    <source>
        <dbReference type="Proteomes" id="UP000605099"/>
    </source>
</evidence>
<feature type="transmembrane region" description="Helical" evidence="1">
    <location>
        <begin position="93"/>
        <end position="117"/>
    </location>
</feature>
<protein>
    <recommendedName>
        <fullName evidence="4">DUF1109 domain-containing protein</fullName>
    </recommendedName>
</protein>
<dbReference type="EMBL" id="BMLK01000031">
    <property type="protein sequence ID" value="GGN60611.1"/>
    <property type="molecule type" value="Genomic_DNA"/>
</dbReference>
<evidence type="ECO:0000256" key="1">
    <source>
        <dbReference type="SAM" id="Phobius"/>
    </source>
</evidence>
<keyword evidence="1" id="KW-1133">Transmembrane helix</keyword>
<keyword evidence="1" id="KW-0812">Transmembrane</keyword>
<gene>
    <name evidence="2" type="ORF">GCM10011349_42410</name>
</gene>
<dbReference type="RefSeq" id="WP_188823084.1">
    <property type="nucleotide sequence ID" value="NZ_BMLK01000031.1"/>
</dbReference>
<proteinExistence type="predicted"/>
<organism evidence="2 3">
    <name type="scientific">Novosphingobium indicum</name>
    <dbReference type="NCBI Taxonomy" id="462949"/>
    <lineage>
        <taxon>Bacteria</taxon>
        <taxon>Pseudomonadati</taxon>
        <taxon>Pseudomonadota</taxon>
        <taxon>Alphaproteobacteria</taxon>
        <taxon>Sphingomonadales</taxon>
        <taxon>Sphingomonadaceae</taxon>
        <taxon>Novosphingobium</taxon>
    </lineage>
</organism>
<keyword evidence="3" id="KW-1185">Reference proteome</keyword>
<evidence type="ECO:0008006" key="4">
    <source>
        <dbReference type="Google" id="ProtNLM"/>
    </source>
</evidence>
<dbReference type="Proteomes" id="UP000605099">
    <property type="component" value="Unassembled WGS sequence"/>
</dbReference>
<feature type="transmembrane region" description="Helical" evidence="1">
    <location>
        <begin position="61"/>
        <end position="81"/>
    </location>
</feature>
<comment type="caution">
    <text evidence="2">The sequence shown here is derived from an EMBL/GenBank/DDBJ whole genome shotgun (WGS) entry which is preliminary data.</text>
</comment>
<feature type="transmembrane region" description="Helical" evidence="1">
    <location>
        <begin position="177"/>
        <end position="194"/>
    </location>
</feature>
<sequence>MSDVDRAIAQIADIRAQLAVSTRFSGYAPAAVGGIGVLSVLITLLQLGLPGRFAANDRQFIIIWGLLLASGFLLIGFEAVVRTLRDNDDMARHMLLSATRIVVPSFLVSAVVPVAILEYSPEAAWIVPGIWQMVMALVAFAAFPSMPRKIVWPGLWFLLCGMAGIFLAGHIGGLTPLLVGGPFIVGHFAIAWVLSDRETFPRA</sequence>
<keyword evidence="1" id="KW-0472">Membrane</keyword>
<feature type="transmembrane region" description="Helical" evidence="1">
    <location>
        <begin position="123"/>
        <end position="143"/>
    </location>
</feature>
<reference evidence="3" key="1">
    <citation type="journal article" date="2019" name="Int. J. Syst. Evol. Microbiol.">
        <title>The Global Catalogue of Microorganisms (GCM) 10K type strain sequencing project: providing services to taxonomists for standard genome sequencing and annotation.</title>
        <authorList>
            <consortium name="The Broad Institute Genomics Platform"/>
            <consortium name="The Broad Institute Genome Sequencing Center for Infectious Disease"/>
            <person name="Wu L."/>
            <person name="Ma J."/>
        </authorList>
    </citation>
    <scope>NUCLEOTIDE SEQUENCE [LARGE SCALE GENOMIC DNA]</scope>
    <source>
        <strain evidence="3">CGMCC 1.6784</strain>
    </source>
</reference>
<accession>A0ABQ2JXU0</accession>
<feature type="transmembrane region" description="Helical" evidence="1">
    <location>
        <begin position="27"/>
        <end position="49"/>
    </location>
</feature>